<evidence type="ECO:0000313" key="3">
    <source>
        <dbReference type="Proteomes" id="UP000287701"/>
    </source>
</evidence>
<feature type="transmembrane region" description="Helical" evidence="1">
    <location>
        <begin position="87"/>
        <end position="107"/>
    </location>
</feature>
<organism evidence="2 3">
    <name type="scientific">Ornithobacterium rhinotracheale</name>
    <dbReference type="NCBI Taxonomy" id="28251"/>
    <lineage>
        <taxon>Bacteria</taxon>
        <taxon>Pseudomonadati</taxon>
        <taxon>Bacteroidota</taxon>
        <taxon>Flavobacteriia</taxon>
        <taxon>Flavobacteriales</taxon>
        <taxon>Weeksellaceae</taxon>
        <taxon>Ornithobacterium</taxon>
    </lineage>
</organism>
<keyword evidence="1" id="KW-1133">Transmembrane helix</keyword>
<evidence type="ECO:0000256" key="1">
    <source>
        <dbReference type="SAM" id="Phobius"/>
    </source>
</evidence>
<dbReference type="OrthoDB" id="9900303at2"/>
<keyword evidence="1" id="KW-0812">Transmembrane</keyword>
<sequence>MKLSINKVIKNNFFFSLLIWFLLHLLHINVSLFEYCWEEKLYWMEMRTGVGGYWINQTSFNFSDYKEYGPKNIKDIFFPYTYRQEDVLLLLLLLIVLFFCYIVFPTITMLFKKKNQKKMFIIIDSINFSIYLWCAFIGLSDKPMIGVIPIYILLPLFFCILLCFRMHQYKKKLIF</sequence>
<keyword evidence="1" id="KW-0472">Membrane</keyword>
<feature type="transmembrane region" description="Helical" evidence="1">
    <location>
        <begin position="119"/>
        <end position="139"/>
    </location>
</feature>
<proteinExistence type="predicted"/>
<protein>
    <submittedName>
        <fullName evidence="2">Uncharacterized protein</fullName>
    </submittedName>
</protein>
<dbReference type="AlphaFoldDB" id="A0A410JPQ2"/>
<feature type="transmembrane region" description="Helical" evidence="1">
    <location>
        <begin position="12"/>
        <end position="33"/>
    </location>
</feature>
<reference evidence="2 3" key="1">
    <citation type="submission" date="2019-01" db="EMBL/GenBank/DDBJ databases">
        <title>Whole Genome of Ornithobacterium rhinotracheale FARPER-174b.</title>
        <authorList>
            <person name="Tataje-Lavanda L.A."/>
            <person name="Montalvan A."/>
            <person name="Montesinos R."/>
            <person name="Zimic M."/>
            <person name="Fernandez-Sanchez M."/>
            <person name="Fernandez-Diaz M."/>
        </authorList>
    </citation>
    <scope>NUCLEOTIDE SEQUENCE [LARGE SCALE GENOMIC DNA]</scope>
    <source>
        <strain evidence="2 3">FARPER-174b</strain>
    </source>
</reference>
<dbReference type="EMBL" id="CP035107">
    <property type="protein sequence ID" value="QAR30106.1"/>
    <property type="molecule type" value="Genomic_DNA"/>
</dbReference>
<gene>
    <name evidence="2" type="ORF">EQP59_01390</name>
</gene>
<feature type="transmembrane region" description="Helical" evidence="1">
    <location>
        <begin position="145"/>
        <end position="164"/>
    </location>
</feature>
<dbReference type="RefSeq" id="WP_128500613.1">
    <property type="nucleotide sequence ID" value="NZ_CP035107.1"/>
</dbReference>
<accession>A0A410JPQ2</accession>
<evidence type="ECO:0000313" key="2">
    <source>
        <dbReference type="EMBL" id="QAR30106.1"/>
    </source>
</evidence>
<name>A0A410JPQ2_ORNRH</name>
<dbReference type="Proteomes" id="UP000287701">
    <property type="component" value="Chromosome"/>
</dbReference>